<evidence type="ECO:0000313" key="12">
    <source>
        <dbReference type="EMBL" id="MST70140.1"/>
    </source>
</evidence>
<dbReference type="InterPro" id="IPR033913">
    <property type="entry name" value="MTH1175_dom"/>
</dbReference>
<dbReference type="RefSeq" id="WP_154553705.1">
    <property type="nucleotide sequence ID" value="NZ_VUNA01000003.1"/>
</dbReference>
<evidence type="ECO:0000256" key="9">
    <source>
        <dbReference type="PROSITE-ProRule" id="PRU00277"/>
    </source>
</evidence>
<keyword evidence="6" id="KW-0143">Chaperone</keyword>
<keyword evidence="4" id="KW-0963">Cytoplasm</keyword>
<organism evidence="12 13">
    <name type="scientific">Mogibacterium kristiansenii</name>
    <dbReference type="NCBI Taxonomy" id="2606708"/>
    <lineage>
        <taxon>Bacteria</taxon>
        <taxon>Bacillati</taxon>
        <taxon>Bacillota</taxon>
        <taxon>Clostridia</taxon>
        <taxon>Peptostreptococcales</taxon>
        <taxon>Anaerovoracaceae</taxon>
        <taxon>Mogibacterium</taxon>
    </lineage>
</organism>
<evidence type="ECO:0000256" key="7">
    <source>
        <dbReference type="ARBA" id="ARBA00023235"/>
    </source>
</evidence>
<sequence length="290" mass="30492">MKIAVTYDKDNGTVFQHFGHSEAFKVYQVEDGEVGAGEVMGTDGAGHEALAGVLKNHDIDVLLCGGMGSGAQAALAEAGIEVCSGVTGDADQAVVDYLAGKLESAGVNCDHHDHEHGHDEEGGCGHCGGGCGSSCGGCGSQELQILFPGKNAGKKVKTHYDGTLNDGTKFDSSYDRGEPLEFVCGVGMMIPGFDKAVVEMNPGDVVNVHLTPEEAYGERTEQAIFTVEQSQMPGCEQFNTGDKVFLQNAFGQPFPAVIAAKDETTITFDANHELAGQELNFKIELVEVAE</sequence>
<dbReference type="Proteomes" id="UP000469424">
    <property type="component" value="Unassembled WGS sequence"/>
</dbReference>
<comment type="subcellular location">
    <subcellularLocation>
        <location evidence="2">Cytoplasm</location>
    </subcellularLocation>
</comment>
<evidence type="ECO:0000256" key="6">
    <source>
        <dbReference type="ARBA" id="ARBA00023186"/>
    </source>
</evidence>
<dbReference type="CDD" id="cd00851">
    <property type="entry name" value="MTH1175"/>
    <property type="match status" value="1"/>
</dbReference>
<dbReference type="InterPro" id="IPR036105">
    <property type="entry name" value="DiNase_FeMo-co_biosyn_sf"/>
</dbReference>
<dbReference type="InterPro" id="IPR001179">
    <property type="entry name" value="PPIase_FKBP_dom"/>
</dbReference>
<accession>A0A6N7X3R1</accession>
<dbReference type="PANTHER" id="PTHR47861">
    <property type="entry name" value="FKBP-TYPE PEPTIDYL-PROLYL CIS-TRANS ISOMERASE SLYD"/>
    <property type="match status" value="1"/>
</dbReference>
<evidence type="ECO:0000256" key="10">
    <source>
        <dbReference type="RuleBase" id="RU003915"/>
    </source>
</evidence>
<dbReference type="AlphaFoldDB" id="A0A6N7X3R1"/>
<dbReference type="GO" id="GO:0005737">
    <property type="term" value="C:cytoplasm"/>
    <property type="evidence" value="ECO:0007669"/>
    <property type="project" value="UniProtKB-SubCell"/>
</dbReference>
<dbReference type="Pfam" id="PF00254">
    <property type="entry name" value="FKBP_C"/>
    <property type="match status" value="1"/>
</dbReference>
<reference evidence="12 13" key="1">
    <citation type="submission" date="2019-08" db="EMBL/GenBank/DDBJ databases">
        <title>In-depth cultivation of the pig gut microbiome towards novel bacterial diversity and tailored functional studies.</title>
        <authorList>
            <person name="Wylensek D."/>
            <person name="Hitch T.C.A."/>
            <person name="Clavel T."/>
        </authorList>
    </citation>
    <scope>NUCLEOTIDE SEQUENCE [LARGE SCALE GENOMIC DNA]</scope>
    <source>
        <strain evidence="12 13">WCA-MUC-591-APC-4B</strain>
    </source>
</reference>
<keyword evidence="7 9" id="KW-0413">Isomerase</keyword>
<dbReference type="SUPFAM" id="SSF54534">
    <property type="entry name" value="FKBP-like"/>
    <property type="match status" value="1"/>
</dbReference>
<evidence type="ECO:0000256" key="2">
    <source>
        <dbReference type="ARBA" id="ARBA00004496"/>
    </source>
</evidence>
<protein>
    <recommendedName>
        <fullName evidence="10">Peptidyl-prolyl cis-trans isomerase</fullName>
        <ecNumber evidence="10">5.2.1.8</ecNumber>
    </recommendedName>
</protein>
<comment type="function">
    <text evidence="8">Also involved in hydrogenase metallocenter assembly, probably by participating in the nickel insertion step. This function in hydrogenase biosynthesis requires chaperone activity and the presence of the metal-binding domain, but not PPIase activity.</text>
</comment>
<evidence type="ECO:0000256" key="1">
    <source>
        <dbReference type="ARBA" id="ARBA00000971"/>
    </source>
</evidence>
<dbReference type="PROSITE" id="PS50059">
    <property type="entry name" value="FKBP_PPIASE"/>
    <property type="match status" value="1"/>
</dbReference>
<gene>
    <name evidence="12" type="ORF">FYJ65_02100</name>
</gene>
<dbReference type="PANTHER" id="PTHR47861:SF3">
    <property type="entry name" value="FKBP-TYPE PEPTIDYL-PROLYL CIS-TRANS ISOMERASE SLYD"/>
    <property type="match status" value="1"/>
</dbReference>
<evidence type="ECO:0000259" key="11">
    <source>
        <dbReference type="PROSITE" id="PS50059"/>
    </source>
</evidence>
<evidence type="ECO:0000256" key="5">
    <source>
        <dbReference type="ARBA" id="ARBA00023110"/>
    </source>
</evidence>
<comment type="caution">
    <text evidence="12">The sequence shown here is derived from an EMBL/GenBank/DDBJ whole genome shotgun (WGS) entry which is preliminary data.</text>
</comment>
<dbReference type="SUPFAM" id="SSF53146">
    <property type="entry name" value="Nitrogenase accessory factor-like"/>
    <property type="match status" value="1"/>
</dbReference>
<evidence type="ECO:0000256" key="8">
    <source>
        <dbReference type="ARBA" id="ARBA00037071"/>
    </source>
</evidence>
<comment type="catalytic activity">
    <reaction evidence="1 9 10">
        <text>[protein]-peptidylproline (omega=180) = [protein]-peptidylproline (omega=0)</text>
        <dbReference type="Rhea" id="RHEA:16237"/>
        <dbReference type="Rhea" id="RHEA-COMP:10747"/>
        <dbReference type="Rhea" id="RHEA-COMP:10748"/>
        <dbReference type="ChEBI" id="CHEBI:83833"/>
        <dbReference type="ChEBI" id="CHEBI:83834"/>
        <dbReference type="EC" id="5.2.1.8"/>
    </reaction>
</comment>
<dbReference type="Gene3D" id="3.30.420.130">
    <property type="entry name" value="Dinitrogenase iron-molybdenum cofactor biosynthesis domain"/>
    <property type="match status" value="1"/>
</dbReference>
<dbReference type="GO" id="GO:0042026">
    <property type="term" value="P:protein refolding"/>
    <property type="evidence" value="ECO:0007669"/>
    <property type="project" value="UniProtKB-ARBA"/>
</dbReference>
<feature type="domain" description="PPIase FKBP-type" evidence="11">
    <location>
        <begin position="153"/>
        <end position="233"/>
    </location>
</feature>
<proteinExistence type="inferred from homology"/>
<keyword evidence="13" id="KW-1185">Reference proteome</keyword>
<dbReference type="GO" id="GO:0003755">
    <property type="term" value="F:peptidyl-prolyl cis-trans isomerase activity"/>
    <property type="evidence" value="ECO:0007669"/>
    <property type="project" value="UniProtKB-UniRule"/>
</dbReference>
<evidence type="ECO:0000313" key="13">
    <source>
        <dbReference type="Proteomes" id="UP000469424"/>
    </source>
</evidence>
<dbReference type="InterPro" id="IPR046357">
    <property type="entry name" value="PPIase_dom_sf"/>
</dbReference>
<dbReference type="Pfam" id="PF02579">
    <property type="entry name" value="Nitro_FeMo-Co"/>
    <property type="match status" value="1"/>
</dbReference>
<dbReference type="EMBL" id="VUNA01000003">
    <property type="protein sequence ID" value="MST70140.1"/>
    <property type="molecule type" value="Genomic_DNA"/>
</dbReference>
<dbReference type="Gene3D" id="3.10.50.40">
    <property type="match status" value="1"/>
</dbReference>
<dbReference type="EC" id="5.2.1.8" evidence="10"/>
<keyword evidence="5 9" id="KW-0697">Rotamase</keyword>
<name>A0A6N7X3R1_9FIRM</name>
<evidence type="ECO:0000256" key="4">
    <source>
        <dbReference type="ARBA" id="ARBA00022490"/>
    </source>
</evidence>
<dbReference type="InterPro" id="IPR003731">
    <property type="entry name" value="Di-Nase_FeMo-co_biosynth"/>
</dbReference>
<evidence type="ECO:0000256" key="3">
    <source>
        <dbReference type="ARBA" id="ARBA00006577"/>
    </source>
</evidence>
<comment type="similarity">
    <text evidence="3 10">Belongs to the FKBP-type PPIase family.</text>
</comment>